<dbReference type="STRING" id="44941.A0A397UFM5"/>
<dbReference type="AlphaFoldDB" id="A0A397UFM5"/>
<dbReference type="InterPro" id="IPR050511">
    <property type="entry name" value="AMPK_gamma/SDS23_families"/>
</dbReference>
<evidence type="ECO:0000313" key="7">
    <source>
        <dbReference type="Proteomes" id="UP000266673"/>
    </source>
</evidence>
<dbReference type="Pfam" id="PF00571">
    <property type="entry name" value="CBS"/>
    <property type="match status" value="1"/>
</dbReference>
<sequence length="359" mass="40069">MCALSQHINFVKGQTVGAVRNSKQDVHTLIEIPITATIEEVFDVLLAENILSIPVYRLWRGHKRPVAIVNVTDLVAFVCLQPIFDKYDNVNGNNNDSNDHRIYEGNDDGGTNLDRKSSFLQKPIGELIGLTPESTHLTICHSEDSLAYLLDLFIRRQIHRVLVTDKTSMEDPDVGEVINEEETQPCFISQTDVVRFLFQNNHRLGKILDTMASDVINKAIKVSETLTFERQNLLRQPSSVTIHDQALTAFRKIHQDEVSAVAVVNDDGSIVSEVSAADLRGLNRERLSDLKKPVIMFLVSCKGALIKPFTCHGKFTLSQVMAGILTSKTHRAWVVDEDDVPIGVITLSDILAMFLPESV</sequence>
<evidence type="ECO:0000256" key="4">
    <source>
        <dbReference type="SAM" id="MobiDB-lite"/>
    </source>
</evidence>
<dbReference type="PANTHER" id="PTHR13780">
    <property type="entry name" value="AMP-ACTIVATED PROTEIN KINASE, GAMMA REGULATORY SUBUNIT"/>
    <property type="match status" value="1"/>
</dbReference>
<comment type="caution">
    <text evidence="6">The sequence shown here is derived from an EMBL/GenBank/DDBJ whole genome shotgun (WGS) entry which is preliminary data.</text>
</comment>
<dbReference type="Gene3D" id="3.10.580.10">
    <property type="entry name" value="CBS-domain"/>
    <property type="match status" value="2"/>
</dbReference>
<dbReference type="PANTHER" id="PTHR13780:SF128">
    <property type="entry name" value="CBS DOMAIN-CONTAINING PROTEIN"/>
    <property type="match status" value="1"/>
</dbReference>
<dbReference type="InterPro" id="IPR000644">
    <property type="entry name" value="CBS_dom"/>
</dbReference>
<name>A0A397UFM5_9GLOM</name>
<dbReference type="Proteomes" id="UP000266673">
    <property type="component" value="Unassembled WGS sequence"/>
</dbReference>
<reference evidence="6 7" key="1">
    <citation type="submission" date="2018-06" db="EMBL/GenBank/DDBJ databases">
        <title>Comparative genomics reveals the genomic features of Rhizophagus irregularis, R. cerebriforme, R. diaphanum and Gigaspora rosea, and their symbiotic lifestyle signature.</title>
        <authorList>
            <person name="Morin E."/>
            <person name="San Clemente H."/>
            <person name="Chen E.C.H."/>
            <person name="De La Providencia I."/>
            <person name="Hainaut M."/>
            <person name="Kuo A."/>
            <person name="Kohler A."/>
            <person name="Murat C."/>
            <person name="Tang N."/>
            <person name="Roy S."/>
            <person name="Loubradou J."/>
            <person name="Henrissat B."/>
            <person name="Grigoriev I.V."/>
            <person name="Corradi N."/>
            <person name="Roux C."/>
            <person name="Martin F.M."/>
        </authorList>
    </citation>
    <scope>NUCLEOTIDE SEQUENCE [LARGE SCALE GENOMIC DNA]</scope>
    <source>
        <strain evidence="6 7">DAOM 194757</strain>
    </source>
</reference>
<keyword evidence="1" id="KW-0677">Repeat</keyword>
<gene>
    <name evidence="6" type="ORF">C2G38_2218345</name>
</gene>
<feature type="domain" description="CBS" evidence="5">
    <location>
        <begin position="304"/>
        <end position="359"/>
    </location>
</feature>
<keyword evidence="2 3" id="KW-0129">CBS domain</keyword>
<dbReference type="PROSITE" id="PS51371">
    <property type="entry name" value="CBS"/>
    <property type="match status" value="1"/>
</dbReference>
<dbReference type="SUPFAM" id="SSF54631">
    <property type="entry name" value="CBS-domain pair"/>
    <property type="match status" value="2"/>
</dbReference>
<protein>
    <recommendedName>
        <fullName evidence="5">CBS domain-containing protein</fullName>
    </recommendedName>
</protein>
<evidence type="ECO:0000313" key="6">
    <source>
        <dbReference type="EMBL" id="RIB05936.1"/>
    </source>
</evidence>
<feature type="region of interest" description="Disordered" evidence="4">
    <location>
        <begin position="95"/>
        <end position="115"/>
    </location>
</feature>
<evidence type="ECO:0000256" key="3">
    <source>
        <dbReference type="PROSITE-ProRule" id="PRU00703"/>
    </source>
</evidence>
<keyword evidence="7" id="KW-1185">Reference proteome</keyword>
<evidence type="ECO:0000256" key="1">
    <source>
        <dbReference type="ARBA" id="ARBA00022737"/>
    </source>
</evidence>
<dbReference type="SMART" id="SM00116">
    <property type="entry name" value="CBS"/>
    <property type="match status" value="4"/>
</dbReference>
<evidence type="ECO:0000259" key="5">
    <source>
        <dbReference type="PROSITE" id="PS51371"/>
    </source>
</evidence>
<dbReference type="OrthoDB" id="449052at2759"/>
<proteinExistence type="predicted"/>
<organism evidence="6 7">
    <name type="scientific">Gigaspora rosea</name>
    <dbReference type="NCBI Taxonomy" id="44941"/>
    <lineage>
        <taxon>Eukaryota</taxon>
        <taxon>Fungi</taxon>
        <taxon>Fungi incertae sedis</taxon>
        <taxon>Mucoromycota</taxon>
        <taxon>Glomeromycotina</taxon>
        <taxon>Glomeromycetes</taxon>
        <taxon>Diversisporales</taxon>
        <taxon>Gigasporaceae</taxon>
        <taxon>Gigaspora</taxon>
    </lineage>
</organism>
<evidence type="ECO:0000256" key="2">
    <source>
        <dbReference type="ARBA" id="ARBA00023122"/>
    </source>
</evidence>
<accession>A0A397UFM5</accession>
<dbReference type="InterPro" id="IPR046342">
    <property type="entry name" value="CBS_dom_sf"/>
</dbReference>
<dbReference type="EMBL" id="QKWP01001895">
    <property type="protein sequence ID" value="RIB05936.1"/>
    <property type="molecule type" value="Genomic_DNA"/>
</dbReference>